<evidence type="ECO:0000256" key="7">
    <source>
        <dbReference type="ARBA" id="ARBA00022840"/>
    </source>
</evidence>
<evidence type="ECO:0000256" key="9">
    <source>
        <dbReference type="SAM" id="Phobius"/>
    </source>
</evidence>
<dbReference type="InterPro" id="IPR036097">
    <property type="entry name" value="HisK_dim/P_sf"/>
</dbReference>
<dbReference type="EC" id="2.7.13.3" evidence="2"/>
<feature type="transmembrane region" description="Helical" evidence="9">
    <location>
        <begin position="169"/>
        <end position="191"/>
    </location>
</feature>
<dbReference type="InterPro" id="IPR036890">
    <property type="entry name" value="HATPase_C_sf"/>
</dbReference>
<dbReference type="InterPro" id="IPR003661">
    <property type="entry name" value="HisK_dim/P_dom"/>
</dbReference>
<dbReference type="InterPro" id="IPR003594">
    <property type="entry name" value="HATPase_dom"/>
</dbReference>
<dbReference type="EMBL" id="CP036273">
    <property type="protein sequence ID" value="QDU18339.1"/>
    <property type="molecule type" value="Genomic_DNA"/>
</dbReference>
<dbReference type="SUPFAM" id="SSF47384">
    <property type="entry name" value="Homodimeric domain of signal transducing histidine kinase"/>
    <property type="match status" value="1"/>
</dbReference>
<protein>
    <recommendedName>
        <fullName evidence="2">histidine kinase</fullName>
        <ecNumber evidence="2">2.7.13.3</ecNumber>
    </recommendedName>
</protein>
<dbReference type="Gene3D" id="3.30.565.10">
    <property type="entry name" value="Histidine kinase-like ATPase, C-terminal domain"/>
    <property type="match status" value="1"/>
</dbReference>
<keyword evidence="4 11" id="KW-0808">Transferase</keyword>
<name>A0A517XLG4_9BACT</name>
<proteinExistence type="predicted"/>
<dbReference type="InterPro" id="IPR005467">
    <property type="entry name" value="His_kinase_dom"/>
</dbReference>
<evidence type="ECO:0000256" key="6">
    <source>
        <dbReference type="ARBA" id="ARBA00022777"/>
    </source>
</evidence>
<dbReference type="SMART" id="SM00387">
    <property type="entry name" value="HATPase_c"/>
    <property type="match status" value="1"/>
</dbReference>
<dbReference type="Pfam" id="PF00512">
    <property type="entry name" value="HisKA"/>
    <property type="match status" value="1"/>
</dbReference>
<evidence type="ECO:0000259" key="10">
    <source>
        <dbReference type="PROSITE" id="PS50109"/>
    </source>
</evidence>
<keyword evidence="12" id="KW-1185">Reference proteome</keyword>
<dbReference type="PROSITE" id="PS50109">
    <property type="entry name" value="HIS_KIN"/>
    <property type="match status" value="1"/>
</dbReference>
<sequence length="485" mass="52355">MPGFRLRYLGPVVLTTLCLVSLCGITAVSLFYQQAAVTRVLREEFTSRKAASDLRGTLNVLIALETNHVETVSDLHARAQAQIAQTRRHADTPSEQSLTDRMGDGFGQYLHLWQTLPPPAAADHEARVADATRFLEAHVLLPCRELEEYNDSRVEEAVREHEQTLRNMVWGLATVAGLGGFAGVVLGFGVARGLSRSIRRLEVQIRDAAGKLGPDPAEIVVTGDGDFHGLHAQLDQLAGRIEEAVQTIQQRDREVLRAEQLAAVGQLAAGVAHEIRNPLTSIKMLVQAGLEDGGGLTAADMRVIEGEVRRTERSLQTFLDFARPPKPRRERFDLTALVGGVVELIRGRAVKQRVAVAVDTPPAVTLTGDVEQFRQVLVNLCLNALDAMPTGGRLTVAVRPRPGRVEVSVDDTGPGIPREILPRLFEPFVSSKDTGLGLGLVISRRIAEDHGGTILASNLPGGGAGFLVTVPTTLPARPDADPPGR</sequence>
<evidence type="ECO:0000256" key="1">
    <source>
        <dbReference type="ARBA" id="ARBA00000085"/>
    </source>
</evidence>
<dbReference type="CDD" id="cd00082">
    <property type="entry name" value="HisKA"/>
    <property type="match status" value="1"/>
</dbReference>
<evidence type="ECO:0000256" key="8">
    <source>
        <dbReference type="ARBA" id="ARBA00023012"/>
    </source>
</evidence>
<keyword evidence="6 11" id="KW-0418">Kinase</keyword>
<dbReference type="AlphaFoldDB" id="A0A517XLG4"/>
<accession>A0A517XLG4</accession>
<dbReference type="GO" id="GO:0005524">
    <property type="term" value="F:ATP binding"/>
    <property type="evidence" value="ECO:0007669"/>
    <property type="project" value="UniProtKB-KW"/>
</dbReference>
<dbReference type="GO" id="GO:0000155">
    <property type="term" value="F:phosphorelay sensor kinase activity"/>
    <property type="evidence" value="ECO:0007669"/>
    <property type="project" value="InterPro"/>
</dbReference>
<evidence type="ECO:0000256" key="3">
    <source>
        <dbReference type="ARBA" id="ARBA00022553"/>
    </source>
</evidence>
<evidence type="ECO:0000256" key="5">
    <source>
        <dbReference type="ARBA" id="ARBA00022741"/>
    </source>
</evidence>
<comment type="catalytic activity">
    <reaction evidence="1">
        <text>ATP + protein L-histidine = ADP + protein N-phospho-L-histidine.</text>
        <dbReference type="EC" id="2.7.13.3"/>
    </reaction>
</comment>
<keyword evidence="5" id="KW-0547">Nucleotide-binding</keyword>
<keyword evidence="9" id="KW-0472">Membrane</keyword>
<evidence type="ECO:0000256" key="2">
    <source>
        <dbReference type="ARBA" id="ARBA00012438"/>
    </source>
</evidence>
<dbReference type="SUPFAM" id="SSF55874">
    <property type="entry name" value="ATPase domain of HSP90 chaperone/DNA topoisomerase II/histidine kinase"/>
    <property type="match status" value="1"/>
</dbReference>
<organism evidence="11 12">
    <name type="scientific">Urbifossiella limnaea</name>
    <dbReference type="NCBI Taxonomy" id="2528023"/>
    <lineage>
        <taxon>Bacteria</taxon>
        <taxon>Pseudomonadati</taxon>
        <taxon>Planctomycetota</taxon>
        <taxon>Planctomycetia</taxon>
        <taxon>Gemmatales</taxon>
        <taxon>Gemmataceae</taxon>
        <taxon>Urbifossiella</taxon>
    </lineage>
</organism>
<dbReference type="Proteomes" id="UP000319576">
    <property type="component" value="Chromosome"/>
</dbReference>
<dbReference type="Pfam" id="PF02518">
    <property type="entry name" value="HATPase_c"/>
    <property type="match status" value="1"/>
</dbReference>
<feature type="transmembrane region" description="Helical" evidence="9">
    <location>
        <begin position="12"/>
        <end position="32"/>
    </location>
</feature>
<dbReference type="CDD" id="cd00075">
    <property type="entry name" value="HATPase"/>
    <property type="match status" value="1"/>
</dbReference>
<dbReference type="Gene3D" id="1.10.287.130">
    <property type="match status" value="1"/>
</dbReference>
<feature type="domain" description="Histidine kinase" evidence="10">
    <location>
        <begin position="270"/>
        <end position="474"/>
    </location>
</feature>
<keyword evidence="8" id="KW-0902">Two-component regulatory system</keyword>
<keyword evidence="3" id="KW-0597">Phosphoprotein</keyword>
<evidence type="ECO:0000256" key="4">
    <source>
        <dbReference type="ARBA" id="ARBA00022679"/>
    </source>
</evidence>
<keyword evidence="9" id="KW-0812">Transmembrane</keyword>
<keyword evidence="7" id="KW-0067">ATP-binding</keyword>
<keyword evidence="9" id="KW-1133">Transmembrane helix</keyword>
<dbReference type="InterPro" id="IPR004358">
    <property type="entry name" value="Sig_transdc_His_kin-like_C"/>
</dbReference>
<evidence type="ECO:0000313" key="11">
    <source>
        <dbReference type="EMBL" id="QDU18339.1"/>
    </source>
</evidence>
<dbReference type="PRINTS" id="PR00344">
    <property type="entry name" value="BCTRLSENSOR"/>
</dbReference>
<dbReference type="KEGG" id="uli:ETAA1_02240"/>
<gene>
    <name evidence="11" type="primary">kinA_1</name>
    <name evidence="11" type="ORF">ETAA1_02240</name>
</gene>
<dbReference type="PANTHER" id="PTHR43065">
    <property type="entry name" value="SENSOR HISTIDINE KINASE"/>
    <property type="match status" value="1"/>
</dbReference>
<reference evidence="11 12" key="1">
    <citation type="submission" date="2019-02" db="EMBL/GenBank/DDBJ databases">
        <title>Deep-cultivation of Planctomycetes and their phenomic and genomic characterization uncovers novel biology.</title>
        <authorList>
            <person name="Wiegand S."/>
            <person name="Jogler M."/>
            <person name="Boedeker C."/>
            <person name="Pinto D."/>
            <person name="Vollmers J."/>
            <person name="Rivas-Marin E."/>
            <person name="Kohn T."/>
            <person name="Peeters S.H."/>
            <person name="Heuer A."/>
            <person name="Rast P."/>
            <person name="Oberbeckmann S."/>
            <person name="Bunk B."/>
            <person name="Jeske O."/>
            <person name="Meyerdierks A."/>
            <person name="Storesund J.E."/>
            <person name="Kallscheuer N."/>
            <person name="Luecker S."/>
            <person name="Lage O.M."/>
            <person name="Pohl T."/>
            <person name="Merkel B.J."/>
            <person name="Hornburger P."/>
            <person name="Mueller R.-W."/>
            <person name="Bruemmer F."/>
            <person name="Labrenz M."/>
            <person name="Spormann A.M."/>
            <person name="Op den Camp H."/>
            <person name="Overmann J."/>
            <person name="Amann R."/>
            <person name="Jetten M.S.M."/>
            <person name="Mascher T."/>
            <person name="Medema M.H."/>
            <person name="Devos D.P."/>
            <person name="Kaster A.-K."/>
            <person name="Ovreas L."/>
            <person name="Rohde M."/>
            <person name="Galperin M.Y."/>
            <person name="Jogler C."/>
        </authorList>
    </citation>
    <scope>NUCLEOTIDE SEQUENCE [LARGE SCALE GENOMIC DNA]</scope>
    <source>
        <strain evidence="11 12">ETA_A1</strain>
    </source>
</reference>
<evidence type="ECO:0000313" key="12">
    <source>
        <dbReference type="Proteomes" id="UP000319576"/>
    </source>
</evidence>
<dbReference type="PANTHER" id="PTHR43065:SF10">
    <property type="entry name" value="PEROXIDE STRESS-ACTIVATED HISTIDINE KINASE MAK3"/>
    <property type="match status" value="1"/>
</dbReference>
<dbReference type="RefSeq" id="WP_202920574.1">
    <property type="nucleotide sequence ID" value="NZ_CP036273.1"/>
</dbReference>
<dbReference type="SMART" id="SM00388">
    <property type="entry name" value="HisKA"/>
    <property type="match status" value="1"/>
</dbReference>